<name>A0A6A7AJU6_9PLEO</name>
<feature type="region of interest" description="Disordered" evidence="1">
    <location>
        <begin position="121"/>
        <end position="167"/>
    </location>
</feature>
<evidence type="ECO:0000313" key="3">
    <source>
        <dbReference type="Proteomes" id="UP000799424"/>
    </source>
</evidence>
<feature type="compositionally biased region" description="Acidic residues" evidence="1">
    <location>
        <begin position="123"/>
        <end position="167"/>
    </location>
</feature>
<proteinExistence type="predicted"/>
<dbReference type="AlphaFoldDB" id="A0A6A7AJU6"/>
<accession>A0A6A7AJU6</accession>
<dbReference type="Proteomes" id="UP000799424">
    <property type="component" value="Unassembled WGS sequence"/>
</dbReference>
<reference evidence="2" key="1">
    <citation type="journal article" date="2020" name="Stud. Mycol.">
        <title>101 Dothideomycetes genomes: a test case for predicting lifestyles and emergence of pathogens.</title>
        <authorList>
            <person name="Haridas S."/>
            <person name="Albert R."/>
            <person name="Binder M."/>
            <person name="Bloem J."/>
            <person name="Labutti K."/>
            <person name="Salamov A."/>
            <person name="Andreopoulos B."/>
            <person name="Baker S."/>
            <person name="Barry K."/>
            <person name="Bills G."/>
            <person name="Bluhm B."/>
            <person name="Cannon C."/>
            <person name="Castanera R."/>
            <person name="Culley D."/>
            <person name="Daum C."/>
            <person name="Ezra D."/>
            <person name="Gonzalez J."/>
            <person name="Henrissat B."/>
            <person name="Kuo A."/>
            <person name="Liang C."/>
            <person name="Lipzen A."/>
            <person name="Lutzoni F."/>
            <person name="Magnuson J."/>
            <person name="Mondo S."/>
            <person name="Nolan M."/>
            <person name="Ohm R."/>
            <person name="Pangilinan J."/>
            <person name="Park H.-J."/>
            <person name="Ramirez L."/>
            <person name="Alfaro M."/>
            <person name="Sun H."/>
            <person name="Tritt A."/>
            <person name="Yoshinaga Y."/>
            <person name="Zwiers L.-H."/>
            <person name="Turgeon B."/>
            <person name="Goodwin S."/>
            <person name="Spatafora J."/>
            <person name="Crous P."/>
            <person name="Grigoriev I."/>
        </authorList>
    </citation>
    <scope>NUCLEOTIDE SEQUENCE</scope>
    <source>
        <strain evidence="2">CBS 113818</strain>
    </source>
</reference>
<evidence type="ECO:0000256" key="1">
    <source>
        <dbReference type="SAM" id="MobiDB-lite"/>
    </source>
</evidence>
<organism evidence="2 3">
    <name type="scientific">Ophiobolus disseminans</name>
    <dbReference type="NCBI Taxonomy" id="1469910"/>
    <lineage>
        <taxon>Eukaryota</taxon>
        <taxon>Fungi</taxon>
        <taxon>Dikarya</taxon>
        <taxon>Ascomycota</taxon>
        <taxon>Pezizomycotina</taxon>
        <taxon>Dothideomycetes</taxon>
        <taxon>Pleosporomycetidae</taxon>
        <taxon>Pleosporales</taxon>
        <taxon>Pleosporineae</taxon>
        <taxon>Phaeosphaeriaceae</taxon>
        <taxon>Ophiobolus</taxon>
    </lineage>
</organism>
<dbReference type="EMBL" id="MU006216">
    <property type="protein sequence ID" value="KAF2833572.1"/>
    <property type="molecule type" value="Genomic_DNA"/>
</dbReference>
<keyword evidence="3" id="KW-1185">Reference proteome</keyword>
<sequence length="167" mass="19811">MASAVLRALTLDNLSSLTHTCCYRSYGEFDTRKTRPTPEDIEAIHNTERADIELLNISTDEFEMNWSNYNKSFYTFIRRVWKPRMREVRRQRQVYMHTYEAELLRMGVILKHPADGHVWASESESDWIEEEDDERETDADGWYTTDEEEADERESEVEDLEEAGTEE</sequence>
<dbReference type="OrthoDB" id="3798608at2759"/>
<protein>
    <submittedName>
        <fullName evidence="2">Uncharacterized protein</fullName>
    </submittedName>
</protein>
<gene>
    <name evidence="2" type="ORF">CC86DRAFT_415423</name>
</gene>
<evidence type="ECO:0000313" key="2">
    <source>
        <dbReference type="EMBL" id="KAF2833572.1"/>
    </source>
</evidence>